<accession>A0A327R658</accession>
<evidence type="ECO:0000313" key="1">
    <source>
        <dbReference type="EMBL" id="RAJ11174.1"/>
    </source>
</evidence>
<keyword evidence="2" id="KW-1185">Reference proteome</keyword>
<proteinExistence type="predicted"/>
<sequence length="93" mass="10897">MIGLVYLVNTINKNSRLQYLTNFRNNIIINFSFGNIVFHIYDNRLILSFFGVKNFFSPTQTAELVRNPFKFQVNKSFNNQCDIKLQSKIIGQN</sequence>
<reference evidence="1 2" key="1">
    <citation type="submission" date="2018-06" db="EMBL/GenBank/DDBJ databases">
        <title>Genomic Encyclopedia of Archaeal and Bacterial Type Strains, Phase II (KMG-II): from individual species to whole genera.</title>
        <authorList>
            <person name="Goeker M."/>
        </authorList>
    </citation>
    <scope>NUCLEOTIDE SEQUENCE [LARGE SCALE GENOMIC DNA]</scope>
    <source>
        <strain evidence="1 2">DSM 23857</strain>
    </source>
</reference>
<evidence type="ECO:0000313" key="2">
    <source>
        <dbReference type="Proteomes" id="UP000249547"/>
    </source>
</evidence>
<organism evidence="1 2">
    <name type="scientific">Chitinophaga skermanii</name>
    <dbReference type="NCBI Taxonomy" id="331697"/>
    <lineage>
        <taxon>Bacteria</taxon>
        <taxon>Pseudomonadati</taxon>
        <taxon>Bacteroidota</taxon>
        <taxon>Chitinophagia</taxon>
        <taxon>Chitinophagales</taxon>
        <taxon>Chitinophagaceae</taxon>
        <taxon>Chitinophaga</taxon>
    </lineage>
</organism>
<gene>
    <name evidence="1" type="ORF">LX64_00782</name>
</gene>
<dbReference type="EMBL" id="QLLL01000001">
    <property type="protein sequence ID" value="RAJ11174.1"/>
    <property type="molecule type" value="Genomic_DNA"/>
</dbReference>
<name>A0A327R658_9BACT</name>
<dbReference type="Proteomes" id="UP000249547">
    <property type="component" value="Unassembled WGS sequence"/>
</dbReference>
<dbReference type="AlphaFoldDB" id="A0A327R658"/>
<protein>
    <submittedName>
        <fullName evidence="1">Uncharacterized protein</fullName>
    </submittedName>
</protein>
<comment type="caution">
    <text evidence="1">The sequence shown here is derived from an EMBL/GenBank/DDBJ whole genome shotgun (WGS) entry which is preliminary data.</text>
</comment>